<dbReference type="eggNOG" id="ENOG502ZUNE">
    <property type="taxonomic scope" value="Bacteria"/>
</dbReference>
<evidence type="ECO:0000313" key="3">
    <source>
        <dbReference type="Proteomes" id="UP000002417"/>
    </source>
</evidence>
<reference evidence="2 3" key="1">
    <citation type="submission" date="2007-07" db="EMBL/GenBank/DDBJ databases">
        <title>Complete sequence of chromosome of Xanthobacter autotrophicus Py2.</title>
        <authorList>
            <consortium name="US DOE Joint Genome Institute"/>
            <person name="Copeland A."/>
            <person name="Lucas S."/>
            <person name="Lapidus A."/>
            <person name="Barry K."/>
            <person name="Glavina del Rio T."/>
            <person name="Hammon N."/>
            <person name="Israni S."/>
            <person name="Dalin E."/>
            <person name="Tice H."/>
            <person name="Pitluck S."/>
            <person name="Sims D."/>
            <person name="Brettin T."/>
            <person name="Bruce D."/>
            <person name="Detter J.C."/>
            <person name="Han C."/>
            <person name="Tapia R."/>
            <person name="Brainard J."/>
            <person name="Schmutz J."/>
            <person name="Larimer F."/>
            <person name="Land M."/>
            <person name="Hauser L."/>
            <person name="Kyrpides N."/>
            <person name="Kim E."/>
            <person name="Ensigns S.A."/>
            <person name="Richardson P."/>
        </authorList>
    </citation>
    <scope>NUCLEOTIDE SEQUENCE [LARGE SCALE GENOMIC DNA]</scope>
    <source>
        <strain evidence="3">ATCC BAA-1158 / Py2</strain>
    </source>
</reference>
<dbReference type="EMBL" id="CP000781">
    <property type="protein sequence ID" value="ABS65623.1"/>
    <property type="molecule type" value="Genomic_DNA"/>
</dbReference>
<accession>A7IC80</accession>
<feature type="compositionally biased region" description="Basic and acidic residues" evidence="1">
    <location>
        <begin position="18"/>
        <end position="31"/>
    </location>
</feature>
<dbReference type="AlphaFoldDB" id="A7IC80"/>
<dbReference type="HOGENOM" id="CLU_1677180_0_0_5"/>
<feature type="compositionally biased region" description="Polar residues" evidence="1">
    <location>
        <begin position="57"/>
        <end position="69"/>
    </location>
</feature>
<feature type="region of interest" description="Disordered" evidence="1">
    <location>
        <begin position="1"/>
        <end position="157"/>
    </location>
</feature>
<proteinExistence type="predicted"/>
<keyword evidence="3" id="KW-1185">Reference proteome</keyword>
<gene>
    <name evidence="2" type="ordered locus">Xaut_0365</name>
</gene>
<evidence type="ECO:0000313" key="2">
    <source>
        <dbReference type="EMBL" id="ABS65623.1"/>
    </source>
</evidence>
<feature type="compositionally biased region" description="Basic and acidic residues" evidence="1">
    <location>
        <begin position="105"/>
        <end position="120"/>
    </location>
</feature>
<protein>
    <submittedName>
        <fullName evidence="2">Uncharacterized protein</fullName>
    </submittedName>
</protein>
<dbReference type="KEGG" id="xau:Xaut_0365"/>
<dbReference type="Proteomes" id="UP000002417">
    <property type="component" value="Chromosome"/>
</dbReference>
<name>A7IC80_XANP2</name>
<sequence>MRLDRRPDSPGSPVSARVDARSRNRQGRERNASSGTGVDSELRMGCFRSLEDVAVNSRPSVSPDRSAQTEARLDEALEESFPASDPPAVSRPDPAPASRPSAQEEAARIAGCEHKAHDSSTLDEALDETFPASDPPAIVQPHGSDENEEAATNCPMP</sequence>
<organism evidence="2 3">
    <name type="scientific">Xanthobacter autotrophicus (strain ATCC BAA-1158 / Py2)</name>
    <dbReference type="NCBI Taxonomy" id="78245"/>
    <lineage>
        <taxon>Bacteria</taxon>
        <taxon>Pseudomonadati</taxon>
        <taxon>Pseudomonadota</taxon>
        <taxon>Alphaproteobacteria</taxon>
        <taxon>Hyphomicrobiales</taxon>
        <taxon>Xanthobacteraceae</taxon>
        <taxon>Xanthobacter</taxon>
    </lineage>
</organism>
<evidence type="ECO:0000256" key="1">
    <source>
        <dbReference type="SAM" id="MobiDB-lite"/>
    </source>
</evidence>
<feature type="compositionally biased region" description="Low complexity" evidence="1">
    <location>
        <begin position="82"/>
        <end position="101"/>
    </location>
</feature>